<keyword evidence="3" id="KW-1185">Reference proteome</keyword>
<feature type="region of interest" description="Disordered" evidence="1">
    <location>
        <begin position="1"/>
        <end position="25"/>
    </location>
</feature>
<name>A0A3M7Q426_BRAPC</name>
<dbReference type="Proteomes" id="UP000276133">
    <property type="component" value="Unassembled WGS sequence"/>
</dbReference>
<evidence type="ECO:0000313" key="2">
    <source>
        <dbReference type="EMBL" id="RNA06206.1"/>
    </source>
</evidence>
<organism evidence="2 3">
    <name type="scientific">Brachionus plicatilis</name>
    <name type="common">Marine rotifer</name>
    <name type="synonym">Brachionus muelleri</name>
    <dbReference type="NCBI Taxonomy" id="10195"/>
    <lineage>
        <taxon>Eukaryota</taxon>
        <taxon>Metazoa</taxon>
        <taxon>Spiralia</taxon>
        <taxon>Gnathifera</taxon>
        <taxon>Rotifera</taxon>
        <taxon>Eurotatoria</taxon>
        <taxon>Monogononta</taxon>
        <taxon>Pseudotrocha</taxon>
        <taxon>Ploima</taxon>
        <taxon>Brachionidae</taxon>
        <taxon>Brachionus</taxon>
    </lineage>
</organism>
<evidence type="ECO:0000256" key="1">
    <source>
        <dbReference type="SAM" id="MobiDB-lite"/>
    </source>
</evidence>
<dbReference type="EMBL" id="REGN01007460">
    <property type="protein sequence ID" value="RNA06206.1"/>
    <property type="molecule type" value="Genomic_DNA"/>
</dbReference>
<sequence>MSSSASIQENNFNDTSNDADDISNNKRSTAKTYDCVQECESRIQKTSQKFKFQLCPLEFSQYKQLKYEIYQNYTAKVLNILDVISIIIAMYRRYGSIISNFINFTALFNI</sequence>
<evidence type="ECO:0000313" key="3">
    <source>
        <dbReference type="Proteomes" id="UP000276133"/>
    </source>
</evidence>
<reference evidence="2 3" key="1">
    <citation type="journal article" date="2018" name="Sci. Rep.">
        <title>Genomic signatures of local adaptation to the degree of environmental predictability in rotifers.</title>
        <authorList>
            <person name="Franch-Gras L."/>
            <person name="Hahn C."/>
            <person name="Garcia-Roger E.M."/>
            <person name="Carmona M.J."/>
            <person name="Serra M."/>
            <person name="Gomez A."/>
        </authorList>
    </citation>
    <scope>NUCLEOTIDE SEQUENCE [LARGE SCALE GENOMIC DNA]</scope>
    <source>
        <strain evidence="2">HYR1</strain>
    </source>
</reference>
<protein>
    <submittedName>
        <fullName evidence="2">Uncharacterized protein</fullName>
    </submittedName>
</protein>
<proteinExistence type="predicted"/>
<dbReference type="AlphaFoldDB" id="A0A3M7Q426"/>
<gene>
    <name evidence="2" type="ORF">BpHYR1_029098</name>
</gene>
<comment type="caution">
    <text evidence="2">The sequence shown here is derived from an EMBL/GenBank/DDBJ whole genome shotgun (WGS) entry which is preliminary data.</text>
</comment>
<accession>A0A3M7Q426</accession>
<feature type="compositionally biased region" description="Polar residues" evidence="1">
    <location>
        <begin position="1"/>
        <end position="16"/>
    </location>
</feature>